<dbReference type="InterPro" id="IPR036527">
    <property type="entry name" value="SCP2_sterol-bd_dom_sf"/>
</dbReference>
<dbReference type="OrthoDB" id="381271at2157"/>
<comment type="caution">
    <text evidence="1">The sequence shown here is derived from an EMBL/GenBank/DDBJ whole genome shotgun (WGS) entry which is preliminary data.</text>
</comment>
<reference evidence="1 2" key="1">
    <citation type="submission" date="2015-12" db="EMBL/GenBank/DDBJ databases">
        <title>Haloprofundus marisrubri gen. nov., sp. nov., an extremely halophilic archaeon isolated from the Discovery deep brine-seawater interface in the Red Sea.</title>
        <authorList>
            <person name="Zhang G."/>
            <person name="Stingl U."/>
            <person name="Rashid M."/>
        </authorList>
    </citation>
    <scope>NUCLEOTIDE SEQUENCE [LARGE SCALE GENOMIC DNA]</scope>
    <source>
        <strain evidence="1 2">SB9</strain>
    </source>
</reference>
<keyword evidence="2" id="KW-1185">Reference proteome</keyword>
<organism evidence="1 2">
    <name type="scientific">Haloprofundus marisrubri</name>
    <dbReference type="NCBI Taxonomy" id="1514971"/>
    <lineage>
        <taxon>Archaea</taxon>
        <taxon>Methanobacteriati</taxon>
        <taxon>Methanobacteriota</taxon>
        <taxon>Stenosarchaea group</taxon>
        <taxon>Halobacteria</taxon>
        <taxon>Halobacteriales</taxon>
        <taxon>Haloferacaceae</taxon>
        <taxon>Haloprofundus</taxon>
    </lineage>
</organism>
<gene>
    <name evidence="1" type="ORF">AUR64_02575</name>
</gene>
<dbReference type="SUPFAM" id="SSF55718">
    <property type="entry name" value="SCP-like"/>
    <property type="match status" value="1"/>
</dbReference>
<dbReference type="STRING" id="1514971.AUR64_02575"/>
<evidence type="ECO:0000313" key="2">
    <source>
        <dbReference type="Proteomes" id="UP000054387"/>
    </source>
</evidence>
<dbReference type="AlphaFoldDB" id="A0A0W1R3L6"/>
<evidence type="ECO:0000313" key="1">
    <source>
        <dbReference type="EMBL" id="KTG07745.1"/>
    </source>
</evidence>
<protein>
    <recommendedName>
        <fullName evidence="3">SCP2 domain-containing protein</fullName>
    </recommendedName>
</protein>
<accession>A0A0W1R3L6</accession>
<proteinExistence type="predicted"/>
<sequence length="127" mass="14227">MSSFPSEEWVESAATALAADEQFARASRAFSTTIRFDFGETACAFGVDEGELTVYDDPELVSWAFALRAPETVWQQMLSETPPAPYHDLLGAWLRGDLVLEGDLKTAIQHLRALKRTLEVFREVDDE</sequence>
<dbReference type="Gene3D" id="3.30.1050.10">
    <property type="entry name" value="SCP2 sterol-binding domain"/>
    <property type="match status" value="1"/>
</dbReference>
<name>A0A0W1R3L6_9EURY</name>
<evidence type="ECO:0008006" key="3">
    <source>
        <dbReference type="Google" id="ProtNLM"/>
    </source>
</evidence>
<dbReference type="RefSeq" id="WP_058583576.1">
    <property type="nucleotide sequence ID" value="NZ_LOPU01000040.1"/>
</dbReference>
<dbReference type="EMBL" id="LOPU01000040">
    <property type="protein sequence ID" value="KTG07745.1"/>
    <property type="molecule type" value="Genomic_DNA"/>
</dbReference>
<dbReference type="Proteomes" id="UP000054387">
    <property type="component" value="Unassembled WGS sequence"/>
</dbReference>